<protein>
    <recommendedName>
        <fullName evidence="2">histidine kinase</fullName>
        <ecNumber evidence="2">2.7.13.3</ecNumber>
    </recommendedName>
</protein>
<evidence type="ECO:0000259" key="6">
    <source>
        <dbReference type="PROSITE" id="PS50109"/>
    </source>
</evidence>
<dbReference type="Pfam" id="PF00072">
    <property type="entry name" value="Response_reg"/>
    <property type="match status" value="1"/>
</dbReference>
<evidence type="ECO:0000256" key="3">
    <source>
        <dbReference type="ARBA" id="ARBA00022553"/>
    </source>
</evidence>
<dbReference type="SUPFAM" id="SSF55874">
    <property type="entry name" value="ATPase domain of HSP90 chaperone/DNA topoisomerase II/histidine kinase"/>
    <property type="match status" value="1"/>
</dbReference>
<dbReference type="Gene3D" id="1.10.287.130">
    <property type="match status" value="1"/>
</dbReference>
<dbReference type="InterPro" id="IPR003661">
    <property type="entry name" value="HisK_dim/P_dom"/>
</dbReference>
<feature type="compositionally biased region" description="Low complexity" evidence="5">
    <location>
        <begin position="544"/>
        <end position="563"/>
    </location>
</feature>
<dbReference type="Gene3D" id="3.30.565.10">
    <property type="entry name" value="Histidine kinase-like ATPase, C-terminal domain"/>
    <property type="match status" value="1"/>
</dbReference>
<dbReference type="Gene3D" id="3.30.450.40">
    <property type="match status" value="1"/>
</dbReference>
<evidence type="ECO:0000259" key="7">
    <source>
        <dbReference type="PROSITE" id="PS50110"/>
    </source>
</evidence>
<gene>
    <name evidence="8" type="ORF">STIAU_5133</name>
</gene>
<name>Q08ZK7_STIAD</name>
<accession>Q08ZK7</accession>
<dbReference type="SUPFAM" id="SSF52172">
    <property type="entry name" value="CheY-like"/>
    <property type="match status" value="1"/>
</dbReference>
<comment type="catalytic activity">
    <reaction evidence="1">
        <text>ATP + protein L-histidine = ADP + protein N-phospho-L-histidine.</text>
        <dbReference type="EC" id="2.7.13.3"/>
    </reaction>
</comment>
<evidence type="ECO:0000256" key="5">
    <source>
        <dbReference type="SAM" id="MobiDB-lite"/>
    </source>
</evidence>
<evidence type="ECO:0000313" key="9">
    <source>
        <dbReference type="Proteomes" id="UP000032702"/>
    </source>
</evidence>
<dbReference type="InterPro" id="IPR004358">
    <property type="entry name" value="Sig_transdc_His_kin-like_C"/>
</dbReference>
<feature type="region of interest" description="Disordered" evidence="5">
    <location>
        <begin position="54"/>
        <end position="78"/>
    </location>
</feature>
<dbReference type="PROSITE" id="PS50109">
    <property type="entry name" value="HIS_KIN"/>
    <property type="match status" value="1"/>
</dbReference>
<comment type="caution">
    <text evidence="8">The sequence shown here is derived from an EMBL/GenBank/DDBJ whole genome shotgun (WGS) entry which is preliminary data.</text>
</comment>
<dbReference type="GO" id="GO:0000155">
    <property type="term" value="F:phosphorelay sensor kinase activity"/>
    <property type="evidence" value="ECO:0007669"/>
    <property type="project" value="InterPro"/>
</dbReference>
<dbReference type="PANTHER" id="PTHR43547">
    <property type="entry name" value="TWO-COMPONENT HISTIDINE KINASE"/>
    <property type="match status" value="1"/>
</dbReference>
<organism evidence="8 9">
    <name type="scientific">Stigmatella aurantiaca (strain DW4/3-1)</name>
    <dbReference type="NCBI Taxonomy" id="378806"/>
    <lineage>
        <taxon>Bacteria</taxon>
        <taxon>Pseudomonadati</taxon>
        <taxon>Myxococcota</taxon>
        <taxon>Myxococcia</taxon>
        <taxon>Myxococcales</taxon>
        <taxon>Cystobacterineae</taxon>
        <taxon>Archangiaceae</taxon>
        <taxon>Stigmatella</taxon>
    </lineage>
</organism>
<dbReference type="InterPro" id="IPR029016">
    <property type="entry name" value="GAF-like_dom_sf"/>
</dbReference>
<dbReference type="InterPro" id="IPR001789">
    <property type="entry name" value="Sig_transdc_resp-reg_receiver"/>
</dbReference>
<feature type="region of interest" description="Disordered" evidence="5">
    <location>
        <begin position="541"/>
        <end position="568"/>
    </location>
</feature>
<dbReference type="CDD" id="cd00156">
    <property type="entry name" value="REC"/>
    <property type="match status" value="1"/>
</dbReference>
<dbReference type="Pfam" id="PF02518">
    <property type="entry name" value="HATPase_c"/>
    <property type="match status" value="1"/>
</dbReference>
<dbReference type="CDD" id="cd00075">
    <property type="entry name" value="HATPase"/>
    <property type="match status" value="1"/>
</dbReference>
<dbReference type="CDD" id="cd00082">
    <property type="entry name" value="HisKA"/>
    <property type="match status" value="1"/>
</dbReference>
<dbReference type="PROSITE" id="PS50110">
    <property type="entry name" value="RESPONSE_REGULATORY"/>
    <property type="match status" value="1"/>
</dbReference>
<dbReference type="Pfam" id="PF00512">
    <property type="entry name" value="HisKA"/>
    <property type="match status" value="1"/>
</dbReference>
<dbReference type="SUPFAM" id="SSF55781">
    <property type="entry name" value="GAF domain-like"/>
    <property type="match status" value="1"/>
</dbReference>
<reference evidence="8 9" key="1">
    <citation type="submission" date="2006-04" db="EMBL/GenBank/DDBJ databases">
        <authorList>
            <person name="Nierman W.C."/>
        </authorList>
    </citation>
    <scope>NUCLEOTIDE SEQUENCE [LARGE SCALE GENOMIC DNA]</scope>
    <source>
        <strain evidence="8 9">DW4/3-1</strain>
    </source>
</reference>
<dbReference type="PANTHER" id="PTHR43547:SF2">
    <property type="entry name" value="HYBRID SIGNAL TRANSDUCTION HISTIDINE KINASE C"/>
    <property type="match status" value="1"/>
</dbReference>
<dbReference type="PRINTS" id="PR00344">
    <property type="entry name" value="BCTRLSENSOR"/>
</dbReference>
<keyword evidence="3 4" id="KW-0597">Phosphoprotein</keyword>
<dbReference type="SMART" id="SM00388">
    <property type="entry name" value="HisKA"/>
    <property type="match status" value="1"/>
</dbReference>
<dbReference type="EMBL" id="AAMD01000069">
    <property type="protein sequence ID" value="EAU65903.1"/>
    <property type="molecule type" value="Genomic_DNA"/>
</dbReference>
<evidence type="ECO:0000256" key="4">
    <source>
        <dbReference type="PROSITE-ProRule" id="PRU00169"/>
    </source>
</evidence>
<feature type="modified residue" description="4-aspartylphosphate" evidence="4">
    <location>
        <position position="527"/>
    </location>
</feature>
<dbReference type="InterPro" id="IPR005467">
    <property type="entry name" value="His_kinase_dom"/>
</dbReference>
<dbReference type="InterPro" id="IPR003594">
    <property type="entry name" value="HATPase_dom"/>
</dbReference>
<dbReference type="SMART" id="SM00387">
    <property type="entry name" value="HATPase_c"/>
    <property type="match status" value="1"/>
</dbReference>
<dbReference type="InterPro" id="IPR036890">
    <property type="entry name" value="HATPase_C_sf"/>
</dbReference>
<dbReference type="InterPro" id="IPR036097">
    <property type="entry name" value="HisK_dim/P_sf"/>
</dbReference>
<feature type="domain" description="Histidine kinase" evidence="6">
    <location>
        <begin position="244"/>
        <end position="461"/>
    </location>
</feature>
<feature type="region of interest" description="Disordered" evidence="5">
    <location>
        <begin position="602"/>
        <end position="625"/>
    </location>
</feature>
<dbReference type="SUPFAM" id="SSF47384">
    <property type="entry name" value="Homodimeric domain of signal transducing histidine kinase"/>
    <property type="match status" value="1"/>
</dbReference>
<dbReference type="AlphaFoldDB" id="Q08ZK7"/>
<dbReference type="Gene3D" id="3.40.50.2300">
    <property type="match status" value="1"/>
</dbReference>
<feature type="domain" description="Response regulatory" evidence="7">
    <location>
        <begin position="478"/>
        <end position="625"/>
    </location>
</feature>
<evidence type="ECO:0000256" key="2">
    <source>
        <dbReference type="ARBA" id="ARBA00012438"/>
    </source>
</evidence>
<sequence>MQLPGWVIPTQPGSGAGWFASLRLPGVQVSCHEAPRILTVRSKNKGPPLAEVVELRPQQQVKKSPPKRPAKPLAPVDPDEAGRALLEMTRHLTTSAGTTEVLRVQLQTLFNLLKPKVCYVARHFPERHQLHVEHVRGRYDERVAAAIPDEGVIGRAFSQNTVLREDDTIAVPLEGSQGVTGCLAILSPRRDASDTLLKALAGQLTAAYEVARLRDDSARRNKDLQTAIAGLKSLEQNREELLGNVSHDLKNPLTTIKAYLTLVGREKLGPLTDGQRRAVQICERNSDRMLRMVNDLLLMSRLQSGKMQLTQRAFGIKAVAEEVLRALAALAEHSQVRLHVPPCPEVFVRGDRERISEAIHNLVENGIHQCEEGGTVEVRVSIDEQLALLSVKDSGPGLSQEDLEHIFDPFYRTTPGTPRPSGGRLGLPLVAKILALHGGRVDASSVPGQGSTFQMVLLMFAGAVSTPELVQAAPRAGGILLVEDDMDCREVLQHVLEQEGYRVMATSGASEARSILSHIRPAMVLLDLRLSQRMGARCCTSSAARSPWRTSPSTSSRAPATWPRSPRDGAWTALMASSRSPSNCRACWTPWPPWSAPAVKVLQPPEEDSWTTGAKERGWKPLRLR</sequence>
<proteinExistence type="predicted"/>
<dbReference type="Proteomes" id="UP000032702">
    <property type="component" value="Unassembled WGS sequence"/>
</dbReference>
<dbReference type="EC" id="2.7.13.3" evidence="2"/>
<dbReference type="InterPro" id="IPR011006">
    <property type="entry name" value="CheY-like_superfamily"/>
</dbReference>
<evidence type="ECO:0000313" key="8">
    <source>
        <dbReference type="EMBL" id="EAU65903.1"/>
    </source>
</evidence>
<evidence type="ECO:0000256" key="1">
    <source>
        <dbReference type="ARBA" id="ARBA00000085"/>
    </source>
</evidence>